<name>A0A2P2PTA6_RHIMU</name>
<accession>A0A2P2PTA6</accession>
<dbReference type="EMBL" id="GGEC01077365">
    <property type="protein sequence ID" value="MBX57849.1"/>
    <property type="molecule type" value="Transcribed_RNA"/>
</dbReference>
<reference evidence="1" key="1">
    <citation type="submission" date="2018-02" db="EMBL/GenBank/DDBJ databases">
        <title>Rhizophora mucronata_Transcriptome.</title>
        <authorList>
            <person name="Meera S.P."/>
            <person name="Sreeshan A."/>
            <person name="Augustine A."/>
        </authorList>
    </citation>
    <scope>NUCLEOTIDE SEQUENCE</scope>
    <source>
        <tissue evidence="1">Leaf</tissue>
    </source>
</reference>
<protein>
    <submittedName>
        <fullName evidence="1">Uncharacterized protein</fullName>
    </submittedName>
</protein>
<sequence>MQLIIKICKHVQGKESSIAASVHFYYAKQKRSSRY</sequence>
<organism evidence="1">
    <name type="scientific">Rhizophora mucronata</name>
    <name type="common">Asiatic mangrove</name>
    <dbReference type="NCBI Taxonomy" id="61149"/>
    <lineage>
        <taxon>Eukaryota</taxon>
        <taxon>Viridiplantae</taxon>
        <taxon>Streptophyta</taxon>
        <taxon>Embryophyta</taxon>
        <taxon>Tracheophyta</taxon>
        <taxon>Spermatophyta</taxon>
        <taxon>Magnoliopsida</taxon>
        <taxon>eudicotyledons</taxon>
        <taxon>Gunneridae</taxon>
        <taxon>Pentapetalae</taxon>
        <taxon>rosids</taxon>
        <taxon>fabids</taxon>
        <taxon>Malpighiales</taxon>
        <taxon>Rhizophoraceae</taxon>
        <taxon>Rhizophora</taxon>
    </lineage>
</organism>
<evidence type="ECO:0000313" key="1">
    <source>
        <dbReference type="EMBL" id="MBX57849.1"/>
    </source>
</evidence>
<proteinExistence type="predicted"/>
<dbReference type="AlphaFoldDB" id="A0A2P2PTA6"/>